<feature type="compositionally biased region" description="Low complexity" evidence="2">
    <location>
        <begin position="1023"/>
        <end position="1035"/>
    </location>
</feature>
<dbReference type="CDD" id="cd09272">
    <property type="entry name" value="RNase_HI_RT_Ty1"/>
    <property type="match status" value="1"/>
</dbReference>
<dbReference type="GO" id="GO:0004190">
    <property type="term" value="F:aspartic-type endopeptidase activity"/>
    <property type="evidence" value="ECO:0007669"/>
    <property type="project" value="UniProtKB-KW"/>
</dbReference>
<reference evidence="5" key="1">
    <citation type="submission" date="2023-03" db="EMBL/GenBank/DDBJ databases">
        <title>Chromosome-scale reference genome and RAD-based genetic map of yellow starthistle (Centaurea solstitialis) reveal putative structural variation and QTLs associated with invader traits.</title>
        <authorList>
            <person name="Reatini B."/>
            <person name="Cang F.A."/>
            <person name="Jiang Q."/>
            <person name="Mckibben M.T.W."/>
            <person name="Barker M.S."/>
            <person name="Rieseberg L.H."/>
            <person name="Dlugosch K.M."/>
        </authorList>
    </citation>
    <scope>NUCLEOTIDE SEQUENCE</scope>
    <source>
        <strain evidence="5">CAN-66</strain>
        <tissue evidence="5">Leaf</tissue>
    </source>
</reference>
<accession>A0AA38SXT3</accession>
<dbReference type="SUPFAM" id="SSF56672">
    <property type="entry name" value="DNA/RNA polymerases"/>
    <property type="match status" value="1"/>
</dbReference>
<dbReference type="Pfam" id="PF22936">
    <property type="entry name" value="Pol_BBD"/>
    <property type="match status" value="1"/>
</dbReference>
<feature type="region of interest" description="Disordered" evidence="2">
    <location>
        <begin position="1243"/>
        <end position="1294"/>
    </location>
</feature>
<sequence length="2287" mass="259629">MLPEGNEMMGNTYEAKKTMKAMGSGYTKIHACINDCVLYRNEYKDFKVCPGCGKSRWKVDDKTGKLYESVSAKVLWYFPNIPRLKRLFQIKTIAKELIWHETSTPCNDIDVFLEPLLGDLQFLFETEVETYDAHTQEMFTLHAVVLWTINDYPALGTLCGCPYSGYKGCVVCWQKTQCVRLPFLGKQSYVAHRRYLPYDRPFRRQRKALNGKQELDIALTPMTGEEIYEKINSIQHCIHFMHVEKNVRESLIGTLLHMPGKTKHGLEARMDLVHFALRPELEPTTQGNETILPAACYTLTKEEKEKFCETLYELRVPQGNEYKDFKVCPRCGKSRWKVYDKTGKLYESVPAKVLWFPEIANDPRNLRLGISADGVDINRRNRHQSVWPILTVIYNLPSWLCMKGKFTMLSLLISGVETYDAHTQEMFTLHALVLWTINDYPAIGTLYGCPYSGYKGCVVCRQKTQCVRLPFLGKQSYVGDRRYLPIDRPFRRQRRAFNGKQELDIALTPMTGEEIYEELNGGKMKRIKTGSNGGNKETTYWKKYNIWQRRLMYWRYSSVQHCIDFMHVQKNVCESLIGTLLHMPGKTKDGLEARMDLVHFALRQELEPTTQGNGTILPAACYTLTKEEKDKFCETLYELRVPQGYCSNFASLLKGLIYHMVSEPLSSTSSSSPSTATSPHAPVTMSSSFHPALTVSNIKNHIPITLEMENVQYATWAELFKIHARSHKVFHHIIKPEASKEKVPSTDDEKEQWSTLDATVLQWIYATISSDLLHTILEPDSTAMEAWNRLRDIFQDNKNSRAVTLEQEFSHTSMDNFPNASAYCQRLKVLSDQLKNVGAPVSNDRLVLQMVAGLSEAYNGVGTLLRQTNPLPQFYQARSMLTLEEAGLTKKVAPASPAAMPVLESDDTNHTPHNLPSYRYNGGPQQTSRRSLPRGTGSSGGRNRNGGRGAGRGRGANGGNRGNGGPQNGSRQQWFWPWGSWAMPPCPFPTAPWARPNSGTYGPTQQPGILGSRPQQAYTTAGSSSVPRPSTSSSPTDIEAAMYTLGLNPSDTNWYMDTGATSHMTSTEGNLSSYFNLNTKRGIVVGSGHSIPIHGYGNSSLSPPNPPFTLKNVLHVPQIVKNLISVRKFVTDNSVSVEFDPFGFSVKDFRTGTQLMRCESRGDLYPVTTTFNSSQVTPSSVFAAFSPSLWHARLGHPGTRHVMFDESQFPFSKLPNSQPHSYTFLDDGLSPYIIHHFPSTVDGQLQPPTMMASPVSLPTTEPPDQANSSAPLPTVEPSPIDPPQQSPIIDSGTPLVNHPIISDRRPITRSQHGIFKPKDDEFDALIKNKTWELVPRPPNVNVIRSMWIFSHKERSDGSFERHKARLVGDGKTQQVGVDCGETFSPVVKPATIRTVLSLALSKAWSIHQLDVKNAFLHGELKETVYMYQPMGFRDPTRPNHVCLLKKSLYGLKQSPRAWYKRFADFVATIGFIHSVSDNSLFIYRNGTEMAYLLLYVDDIILTTSSDSLRTSIISGLSSEFSMKDLGPLSYFLGIVVTRHAGGLFLSQRKYAAEIIERAGMSSCKSSLTPVDTKPKLSATASLPCNDPSLYRSLAGALQYLTFTRPDITYVVQQVCLFMHDPREEHMNALKRIVRYLQGTLDLGLHLYPSPSSSLVSYTDADWGGCPDTRRSTSGYCVFLGDNLVSWSAKRQATLSRSSAEAEYRGVANVVFESCWLRNLLHELHFPIQMATIVYCDNVSAIYLSGNPIQHQRTKHIEMDIHFVREKVARGQVRVLHMPSRYQIADIFTKGLPLVLFEDFRDSLSIRHPPASTAGNEYKDFKVCPRCGKSRWKVYDKTGKLYESVPAKVLWYFPIIPRMKRLFQTKTIAKDLIWHETNGVDINRRNRHQSVWPILTVIYNLPSWLCMKGKFTMLSLLISGVETYDAHTQEMFTLHAVVLWTINDYPAIGTLYGCPYSGYKGCVVCRQKTQCVRLPFLGKQSYVGHRRYLPIDRPFRRQRRAFNGKQELDIALTPMTGEEIYEELNGGKMKGIKTGSNGGNKETTYWKKYNIWQRRLMYWRYSSVQHCIDFMHVEKNVCERLIGTLLHMPGKTKDGLEARMDLVHFALRQELEPTTQGNGTILPAACYTLTKVEKDKFCETLYELRVPQGYCSNFASLVSRKERKLIGLKSHDYDMNEYKDFKVCPRCGKSRWKVYDKTGKLYESVPAKVLWYFPIIPRMKRLFQTKTIAKDLIWHETSRKKDDVLRHPADSQAWREIDHMFPEIANDPRNLRLGISAYGVDINRRNRH</sequence>
<dbReference type="PANTHER" id="PTHR10775">
    <property type="entry name" value="OS08G0208400 PROTEIN"/>
    <property type="match status" value="1"/>
</dbReference>
<comment type="caution">
    <text evidence="5">The sequence shown here is derived from an EMBL/GenBank/DDBJ whole genome shotgun (WGS) entry which is preliminary data.</text>
</comment>
<dbReference type="InterPro" id="IPR043502">
    <property type="entry name" value="DNA/RNA_pol_sf"/>
</dbReference>
<dbReference type="Proteomes" id="UP001172457">
    <property type="component" value="Chromosome 5"/>
</dbReference>
<keyword evidence="1" id="KW-0645">Protease</keyword>
<feature type="compositionally biased region" description="Pro residues" evidence="2">
    <location>
        <begin position="1274"/>
        <end position="1285"/>
    </location>
</feature>
<proteinExistence type="predicted"/>
<evidence type="ECO:0000259" key="3">
    <source>
        <dbReference type="Pfam" id="PF07727"/>
    </source>
</evidence>
<keyword evidence="1" id="KW-0378">Hydrolase</keyword>
<gene>
    <name evidence="5" type="ORF">OSB04_019356</name>
</gene>
<dbReference type="InterPro" id="IPR004242">
    <property type="entry name" value="Transposase_21"/>
</dbReference>
<dbReference type="InterPro" id="IPR054722">
    <property type="entry name" value="PolX-like_BBD"/>
</dbReference>
<name>A0AA38SXT3_9ASTR</name>
<keyword evidence="6" id="KW-1185">Reference proteome</keyword>
<feature type="domain" description="Reverse transcriptase Ty1/copia-type" evidence="3">
    <location>
        <begin position="1328"/>
        <end position="1570"/>
    </location>
</feature>
<dbReference type="Pfam" id="PF02992">
    <property type="entry name" value="Transposase_21"/>
    <property type="match status" value="4"/>
</dbReference>
<evidence type="ECO:0008006" key="7">
    <source>
        <dbReference type="Google" id="ProtNLM"/>
    </source>
</evidence>
<dbReference type="Pfam" id="PF07727">
    <property type="entry name" value="RVT_2"/>
    <property type="match status" value="1"/>
</dbReference>
<feature type="compositionally biased region" description="Gly residues" evidence="2">
    <location>
        <begin position="937"/>
        <end position="967"/>
    </location>
</feature>
<protein>
    <recommendedName>
        <fullName evidence="7">Polyprotein</fullName>
    </recommendedName>
</protein>
<feature type="region of interest" description="Disordered" evidence="2">
    <location>
        <begin position="989"/>
        <end position="1036"/>
    </location>
</feature>
<dbReference type="InterPro" id="IPR013103">
    <property type="entry name" value="RVT_2"/>
</dbReference>
<evidence type="ECO:0000256" key="1">
    <source>
        <dbReference type="ARBA" id="ARBA00022750"/>
    </source>
</evidence>
<evidence type="ECO:0000313" key="5">
    <source>
        <dbReference type="EMBL" id="KAJ9546813.1"/>
    </source>
</evidence>
<dbReference type="EMBL" id="JARYMX010000005">
    <property type="protein sequence ID" value="KAJ9546813.1"/>
    <property type="molecule type" value="Genomic_DNA"/>
</dbReference>
<feature type="domain" description="Retrovirus-related Pol polyprotein from transposon TNT 1-94-like beta-barrel" evidence="4">
    <location>
        <begin position="1054"/>
        <end position="1130"/>
    </location>
</feature>
<keyword evidence="1" id="KW-0064">Aspartyl protease</keyword>
<evidence type="ECO:0000256" key="2">
    <source>
        <dbReference type="SAM" id="MobiDB-lite"/>
    </source>
</evidence>
<dbReference type="Pfam" id="PF14223">
    <property type="entry name" value="Retrotran_gag_2"/>
    <property type="match status" value="1"/>
</dbReference>
<feature type="region of interest" description="Disordered" evidence="2">
    <location>
        <begin position="901"/>
        <end position="974"/>
    </location>
</feature>
<dbReference type="PANTHER" id="PTHR10775:SF179">
    <property type="entry name" value="TRANSPOSON, EN_SPM-LIKE, TRANSPOSASE-ASSOCIATED DOMAIN PROTEIN"/>
    <property type="match status" value="1"/>
</dbReference>
<organism evidence="5 6">
    <name type="scientific">Centaurea solstitialis</name>
    <name type="common">yellow star-thistle</name>
    <dbReference type="NCBI Taxonomy" id="347529"/>
    <lineage>
        <taxon>Eukaryota</taxon>
        <taxon>Viridiplantae</taxon>
        <taxon>Streptophyta</taxon>
        <taxon>Embryophyta</taxon>
        <taxon>Tracheophyta</taxon>
        <taxon>Spermatophyta</taxon>
        <taxon>Magnoliopsida</taxon>
        <taxon>eudicotyledons</taxon>
        <taxon>Gunneridae</taxon>
        <taxon>Pentapetalae</taxon>
        <taxon>asterids</taxon>
        <taxon>campanulids</taxon>
        <taxon>Asterales</taxon>
        <taxon>Asteraceae</taxon>
        <taxon>Carduoideae</taxon>
        <taxon>Cardueae</taxon>
        <taxon>Centaureinae</taxon>
        <taxon>Centaurea</taxon>
    </lineage>
</organism>
<evidence type="ECO:0000259" key="4">
    <source>
        <dbReference type="Pfam" id="PF22936"/>
    </source>
</evidence>
<evidence type="ECO:0000313" key="6">
    <source>
        <dbReference type="Proteomes" id="UP001172457"/>
    </source>
</evidence>
<feature type="compositionally biased region" description="Polar residues" evidence="2">
    <location>
        <begin position="997"/>
        <end position="1022"/>
    </location>
</feature>